<protein>
    <submittedName>
        <fullName evidence="3">Uncharacterized protein</fullName>
    </submittedName>
</protein>
<evidence type="ECO:0000256" key="2">
    <source>
        <dbReference type="SAM" id="Phobius"/>
    </source>
</evidence>
<evidence type="ECO:0000313" key="4">
    <source>
        <dbReference type="Proteomes" id="UP000031890"/>
    </source>
</evidence>
<keyword evidence="2" id="KW-0472">Membrane</keyword>
<reference evidence="3 4" key="1">
    <citation type="journal article" date="2015" name="Genome Announc.">
        <title>Complete Genome Sequence and Annotation of Corynebacterium singulare DSM 44357, Isolated from a Human Semen Specimen.</title>
        <authorList>
            <person name="Merten M."/>
            <person name="Brinkrolf K."/>
            <person name="Albersmeier A."/>
            <person name="Kutter Y."/>
            <person name="Ruckert C."/>
            <person name="Tauch A."/>
        </authorList>
    </citation>
    <scope>NUCLEOTIDE SEQUENCE [LARGE SCALE GENOMIC DNA]</scope>
    <source>
        <strain evidence="3">IBS B52218</strain>
    </source>
</reference>
<evidence type="ECO:0000256" key="1">
    <source>
        <dbReference type="SAM" id="MobiDB-lite"/>
    </source>
</evidence>
<organism evidence="3 4">
    <name type="scientific">Corynebacterium singulare</name>
    <dbReference type="NCBI Taxonomy" id="161899"/>
    <lineage>
        <taxon>Bacteria</taxon>
        <taxon>Bacillati</taxon>
        <taxon>Actinomycetota</taxon>
        <taxon>Actinomycetes</taxon>
        <taxon>Mycobacteriales</taxon>
        <taxon>Corynebacteriaceae</taxon>
        <taxon>Corynebacterium</taxon>
    </lineage>
</organism>
<evidence type="ECO:0000313" key="3">
    <source>
        <dbReference type="EMBL" id="AJI78319.1"/>
    </source>
</evidence>
<feature type="compositionally biased region" description="Polar residues" evidence="1">
    <location>
        <begin position="9"/>
        <end position="26"/>
    </location>
</feature>
<dbReference type="HOGENOM" id="CLU_042525_0_0_11"/>
<name>A0A0B6EZC8_9CORY</name>
<feature type="transmembrane region" description="Helical" evidence="2">
    <location>
        <begin position="43"/>
        <end position="66"/>
    </location>
</feature>
<dbReference type="EMBL" id="CP010827">
    <property type="protein sequence ID" value="AJI78319.1"/>
    <property type="molecule type" value="Genomic_DNA"/>
</dbReference>
<proteinExistence type="predicted"/>
<dbReference type="KEGG" id="csx:CSING_03860"/>
<dbReference type="STRING" id="161899.CSING_03860"/>
<sequence length="442" mass="47086">MSPEAQDDNLVQPQDDNSGQTQDTPSTMPPRKAPILRSTKSDWTAVGIISAVCAIAIGGAVITAPIHKAELTPAVNVSTDAEPELLDVIPDSLTESFSVPNTLMPGQSRAVSSKGLLISHEGDTLSATDSAGNTVWSYERRDADLCSLGTAWNKVVATYRTGVGCGDVVALHAANGEYADTRSARSADEVVPITSNDRVGTVSTGRVELWRSDLVRTVEYGDVDAKQEPNMQPHEDCSITSALTRTESLAVTESCPDSPDSTWLRIQEATPEDSRKPEITKDIEISDPGARLVAFGQEAAAVYLPADTPRIISYNFDGEVVSTTEVEPSTAITDSASPFAPAIADLPHHMSWFDGERLYLFTPTALEVDHVLDNALGTGITLGERLLVPTEEGIDVVNWSSGRTERTIPVDRDGYTGPISLTLAGKAIIEQRGDTAVGLVAS</sequence>
<feature type="region of interest" description="Disordered" evidence="1">
    <location>
        <begin position="1"/>
        <end position="35"/>
    </location>
</feature>
<dbReference type="AlphaFoldDB" id="A0A0B6EZC8"/>
<keyword evidence="2" id="KW-1133">Transmembrane helix</keyword>
<accession>A0A0B6EZC8</accession>
<gene>
    <name evidence="3" type="ORF">CSING_03860</name>
</gene>
<keyword evidence="2" id="KW-0812">Transmembrane</keyword>
<dbReference type="Proteomes" id="UP000031890">
    <property type="component" value="Chromosome"/>
</dbReference>